<sequence length="24" mass="2774">MRKKRTALMIQVKSAVQFGGVFYD</sequence>
<reference evidence="1 2" key="1">
    <citation type="journal article" date="2007" name="Genome Biol.">
        <title>Characterization and modeling of the Haemophilus influenzae core and supragenomes based on the complete genomic sequences of Rd and 12 clinical nontypeable strains.</title>
        <authorList>
            <person name="Hogg J.S."/>
            <person name="Hu F.Z."/>
            <person name="Janto B."/>
            <person name="Boissy R."/>
            <person name="Hayes J."/>
            <person name="Keefe R."/>
            <person name="Post J.C."/>
            <person name="Ehrlich G.D."/>
        </authorList>
    </citation>
    <scope>NUCLEOTIDE SEQUENCE [LARGE SCALE GENOMIC DNA]</scope>
    <source>
        <strain evidence="1 2">PittGG</strain>
    </source>
</reference>
<dbReference type="EMBL" id="CP000672">
    <property type="protein sequence ID" value="ABQ99620.1"/>
    <property type="molecule type" value="Genomic_DNA"/>
</dbReference>
<evidence type="ECO:0000313" key="2">
    <source>
        <dbReference type="Proteomes" id="UP000001990"/>
    </source>
</evidence>
<gene>
    <name evidence="1" type="ordered locus">CGSHiGG_03105</name>
</gene>
<dbReference type="KEGG" id="hiq:CGSHiGG_03105"/>
<dbReference type="HOGENOM" id="CLU_3420990_0_0_6"/>
<organism evidence="1 2">
    <name type="scientific">Haemophilus influenzae (strain PittGG)</name>
    <dbReference type="NCBI Taxonomy" id="374931"/>
    <lineage>
        <taxon>Bacteria</taxon>
        <taxon>Pseudomonadati</taxon>
        <taxon>Pseudomonadota</taxon>
        <taxon>Gammaproteobacteria</taxon>
        <taxon>Pasteurellales</taxon>
        <taxon>Pasteurellaceae</taxon>
        <taxon>Haemophilus</taxon>
    </lineage>
</organism>
<accession>A5UFR5</accession>
<proteinExistence type="predicted"/>
<protein>
    <submittedName>
        <fullName evidence="1">Uncharacterized protein</fullName>
    </submittedName>
</protein>
<evidence type="ECO:0000313" key="1">
    <source>
        <dbReference type="EMBL" id="ABQ99620.1"/>
    </source>
</evidence>
<name>A5UFR5_HAEIG</name>
<dbReference type="Proteomes" id="UP000001990">
    <property type="component" value="Chromosome"/>
</dbReference>
<dbReference type="AlphaFoldDB" id="A5UFR5"/>